<dbReference type="Pfam" id="PF00092">
    <property type="entry name" value="VWA"/>
    <property type="match status" value="1"/>
</dbReference>
<comment type="caution">
    <text evidence="3">The sequence shown here is derived from an EMBL/GenBank/DDBJ whole genome shotgun (WGS) entry which is preliminary data.</text>
</comment>
<reference evidence="3 4" key="1">
    <citation type="submission" date="2019-10" db="EMBL/GenBank/DDBJ databases">
        <title>Assembly and Annotation for the nematode Trichostrongylus colubriformis.</title>
        <authorList>
            <person name="Martin J."/>
        </authorList>
    </citation>
    <scope>NUCLEOTIDE SEQUENCE [LARGE SCALE GENOMIC DNA]</scope>
    <source>
        <strain evidence="3">G859</strain>
        <tissue evidence="3">Whole worm</tissue>
    </source>
</reference>
<dbReference type="PANTHER" id="PTHR24020">
    <property type="entry name" value="COLLAGEN ALPHA"/>
    <property type="match status" value="1"/>
</dbReference>
<sequence length="502" mass="57485">MGNALIFEHLARDDLTEDPLGQEALINHESNKSRVVVSNMFSNGYVASRFDFKDYNEYKKVITSGKPRLFRVKVARHKSASFEPSSCQGNSTIHKTLRKRFNFIQENGSFAQIEEDHWETSYPMNMCADTPRITAVMSEKGYRDMPAIARLPIICTFGNPPSLATRPTDEVCSELARFDASKGVCVCKDPEADAKLKKPELYKDYPPGMICLSCSSREITRSVVFIVDNSGSVTAEGWQKQKEFVSEATRHLKGARTGLVEIRCESVVLLEMGLHSPDDIMSKIGPYLDDYTGTGDSLLLARNLLRDEKTQEKSLVIISDGDLSNCNKLTEEHAEFRVADEIRANNINIIYVSMAPNEAMKERVRKIAGDESHIIQGVDFRHLDPKILEKTMEKIYEELRSFLKSQVKRIKDTDCTITYQVRLDGEKIPFYPFLIDRQLKKVFGVVKLNTTNPSKIEYNWTKWNSKRFKKFYEQCYEDRESDRSKMPPKSRKPLPEHLECHL</sequence>
<dbReference type="PROSITE" id="PS50234">
    <property type="entry name" value="VWFA"/>
    <property type="match status" value="1"/>
</dbReference>
<proteinExistence type="predicted"/>
<protein>
    <recommendedName>
        <fullName evidence="2">VWFA domain-containing protein</fullName>
    </recommendedName>
</protein>
<dbReference type="InterPro" id="IPR002035">
    <property type="entry name" value="VWF_A"/>
</dbReference>
<name>A0AAN8IPH3_TRICO</name>
<dbReference type="InterPro" id="IPR036465">
    <property type="entry name" value="vWFA_dom_sf"/>
</dbReference>
<accession>A0AAN8IPH3</accession>
<feature type="domain" description="VWFA" evidence="2">
    <location>
        <begin position="222"/>
        <end position="395"/>
    </location>
</feature>
<dbReference type="Gene3D" id="3.40.50.410">
    <property type="entry name" value="von Willebrand factor, type A domain"/>
    <property type="match status" value="1"/>
</dbReference>
<evidence type="ECO:0000313" key="4">
    <source>
        <dbReference type="Proteomes" id="UP001331761"/>
    </source>
</evidence>
<keyword evidence="4" id="KW-1185">Reference proteome</keyword>
<gene>
    <name evidence="3" type="ORF">GCK32_005412</name>
</gene>
<dbReference type="InterPro" id="IPR050525">
    <property type="entry name" value="ECM_Assembly_Org"/>
</dbReference>
<dbReference type="PANTHER" id="PTHR24020:SF84">
    <property type="entry name" value="VWFA DOMAIN-CONTAINING PROTEIN"/>
    <property type="match status" value="1"/>
</dbReference>
<evidence type="ECO:0000313" key="3">
    <source>
        <dbReference type="EMBL" id="KAK5978513.1"/>
    </source>
</evidence>
<dbReference type="CDD" id="cd00198">
    <property type="entry name" value="vWFA"/>
    <property type="match status" value="1"/>
</dbReference>
<dbReference type="EMBL" id="WIXE01009369">
    <property type="protein sequence ID" value="KAK5978513.1"/>
    <property type="molecule type" value="Genomic_DNA"/>
</dbReference>
<evidence type="ECO:0000259" key="2">
    <source>
        <dbReference type="PROSITE" id="PS50234"/>
    </source>
</evidence>
<evidence type="ECO:0000256" key="1">
    <source>
        <dbReference type="SAM" id="MobiDB-lite"/>
    </source>
</evidence>
<dbReference type="AlphaFoldDB" id="A0AAN8IPH3"/>
<feature type="compositionally biased region" description="Basic and acidic residues" evidence="1">
    <location>
        <begin position="493"/>
        <end position="502"/>
    </location>
</feature>
<dbReference type="Proteomes" id="UP001331761">
    <property type="component" value="Unassembled WGS sequence"/>
</dbReference>
<dbReference type="SUPFAM" id="SSF53300">
    <property type="entry name" value="vWA-like"/>
    <property type="match status" value="1"/>
</dbReference>
<organism evidence="3 4">
    <name type="scientific">Trichostrongylus colubriformis</name>
    <name type="common">Black scour worm</name>
    <dbReference type="NCBI Taxonomy" id="6319"/>
    <lineage>
        <taxon>Eukaryota</taxon>
        <taxon>Metazoa</taxon>
        <taxon>Ecdysozoa</taxon>
        <taxon>Nematoda</taxon>
        <taxon>Chromadorea</taxon>
        <taxon>Rhabditida</taxon>
        <taxon>Rhabditina</taxon>
        <taxon>Rhabditomorpha</taxon>
        <taxon>Strongyloidea</taxon>
        <taxon>Trichostrongylidae</taxon>
        <taxon>Trichostrongylus</taxon>
    </lineage>
</organism>
<feature type="region of interest" description="Disordered" evidence="1">
    <location>
        <begin position="481"/>
        <end position="502"/>
    </location>
</feature>